<dbReference type="RefSeq" id="WP_169382309.1">
    <property type="nucleotide sequence ID" value="NZ_JAAXLA010000028.1"/>
</dbReference>
<dbReference type="PANTHER" id="PTHR30042">
    <property type="entry name" value="POTASSIUM-TRANSPORTING ATPASE C CHAIN"/>
    <property type="match status" value="1"/>
</dbReference>
<feature type="transmembrane region" description="Helical" evidence="11">
    <location>
        <begin position="12"/>
        <end position="35"/>
    </location>
</feature>
<dbReference type="Proteomes" id="UP000820669">
    <property type="component" value="Unassembled WGS sequence"/>
</dbReference>
<evidence type="ECO:0000256" key="10">
    <source>
        <dbReference type="ARBA" id="ARBA00023136"/>
    </source>
</evidence>
<comment type="similarity">
    <text evidence="11">Belongs to the KdpC family.</text>
</comment>
<dbReference type="PIRSF" id="PIRSF001296">
    <property type="entry name" value="K_ATPase_KdpC"/>
    <property type="match status" value="1"/>
</dbReference>
<evidence type="ECO:0000256" key="4">
    <source>
        <dbReference type="ARBA" id="ARBA00022692"/>
    </source>
</evidence>
<evidence type="ECO:0000256" key="1">
    <source>
        <dbReference type="ARBA" id="ARBA00022448"/>
    </source>
</evidence>
<evidence type="ECO:0000256" key="2">
    <source>
        <dbReference type="ARBA" id="ARBA00022475"/>
    </source>
</evidence>
<keyword evidence="7 11" id="KW-0630">Potassium</keyword>
<keyword evidence="10 11" id="KW-0472">Membrane</keyword>
<keyword evidence="8 11" id="KW-1133">Transmembrane helix</keyword>
<evidence type="ECO:0000256" key="11">
    <source>
        <dbReference type="HAMAP-Rule" id="MF_00276"/>
    </source>
</evidence>
<name>A0ABX1SD88_9PSEU</name>
<evidence type="ECO:0000256" key="12">
    <source>
        <dbReference type="SAM" id="MobiDB-lite"/>
    </source>
</evidence>
<comment type="subunit">
    <text evidence="11">The system is composed of three essential subunits: KdpA, KdpB and KdpC.</text>
</comment>
<keyword evidence="1 11" id="KW-0813">Transport</keyword>
<dbReference type="Pfam" id="PF02669">
    <property type="entry name" value="KdpC"/>
    <property type="match status" value="1"/>
</dbReference>
<dbReference type="EMBL" id="JAAXLA010000028">
    <property type="protein sequence ID" value="NMH98864.1"/>
    <property type="molecule type" value="Genomic_DNA"/>
</dbReference>
<protein>
    <recommendedName>
        <fullName evidence="11">Potassium-transporting ATPase KdpC subunit</fullName>
    </recommendedName>
    <alternativeName>
        <fullName evidence="11">ATP phosphohydrolase [potassium-transporting] C chain</fullName>
    </alternativeName>
    <alternativeName>
        <fullName evidence="11">Potassium-binding and translocating subunit C</fullName>
    </alternativeName>
    <alternativeName>
        <fullName evidence="11">Potassium-translocating ATPase C chain</fullName>
    </alternativeName>
</protein>
<sequence length="206" mass="20822">MLTTLWRQTATGLRLLILLTVLCGVVYPLAVWGVAHLPGLSGRAEGSVVTAGGAPAGSSLIGVDPVAADPNNDPFFHTRPSATAQDVLGPGDTTTSGGSNLAGDSTKLLQQVAQRRAAIAAREGVAPEQVPPDAVTASASGLDPDISPAYAALQVPRVARVNGLPVGRVQALVAEATDGRALGFLGEPTVNVTELNLAVQHAVSGK</sequence>
<evidence type="ECO:0000256" key="5">
    <source>
        <dbReference type="ARBA" id="ARBA00022741"/>
    </source>
</evidence>
<comment type="caution">
    <text evidence="13">The sequence shown here is derived from an EMBL/GenBank/DDBJ whole genome shotgun (WGS) entry which is preliminary data.</text>
</comment>
<proteinExistence type="inferred from homology"/>
<keyword evidence="5 11" id="KW-0547">Nucleotide-binding</keyword>
<evidence type="ECO:0000256" key="6">
    <source>
        <dbReference type="ARBA" id="ARBA00022840"/>
    </source>
</evidence>
<evidence type="ECO:0000313" key="14">
    <source>
        <dbReference type="Proteomes" id="UP000820669"/>
    </source>
</evidence>
<keyword evidence="3 11" id="KW-0633">Potassium transport</keyword>
<keyword evidence="6 11" id="KW-0067">ATP-binding</keyword>
<keyword evidence="4 11" id="KW-0812">Transmembrane</keyword>
<feature type="region of interest" description="Disordered" evidence="12">
    <location>
        <begin position="81"/>
        <end position="103"/>
    </location>
</feature>
<evidence type="ECO:0000256" key="8">
    <source>
        <dbReference type="ARBA" id="ARBA00022989"/>
    </source>
</evidence>
<evidence type="ECO:0000313" key="13">
    <source>
        <dbReference type="EMBL" id="NMH98864.1"/>
    </source>
</evidence>
<keyword evidence="14" id="KW-1185">Reference proteome</keyword>
<evidence type="ECO:0000256" key="9">
    <source>
        <dbReference type="ARBA" id="ARBA00023065"/>
    </source>
</evidence>
<gene>
    <name evidence="11 13" type="primary">kdpC</name>
    <name evidence="13" type="ORF">HF526_16340</name>
</gene>
<dbReference type="NCBIfam" id="TIGR00681">
    <property type="entry name" value="kdpC"/>
    <property type="match status" value="1"/>
</dbReference>
<evidence type="ECO:0000256" key="7">
    <source>
        <dbReference type="ARBA" id="ARBA00022958"/>
    </source>
</evidence>
<reference evidence="13 14" key="1">
    <citation type="submission" date="2020-04" db="EMBL/GenBank/DDBJ databases">
        <authorList>
            <person name="Klaysubun C."/>
            <person name="Duangmal K."/>
            <person name="Lipun K."/>
        </authorList>
    </citation>
    <scope>NUCLEOTIDE SEQUENCE [LARGE SCALE GENOMIC DNA]</scope>
    <source>
        <strain evidence="13 14">K10HN5</strain>
    </source>
</reference>
<dbReference type="InterPro" id="IPR003820">
    <property type="entry name" value="KdpC"/>
</dbReference>
<evidence type="ECO:0000256" key="3">
    <source>
        <dbReference type="ARBA" id="ARBA00022538"/>
    </source>
</evidence>
<dbReference type="HAMAP" id="MF_00276">
    <property type="entry name" value="KdpC"/>
    <property type="match status" value="1"/>
</dbReference>
<dbReference type="PANTHER" id="PTHR30042:SF2">
    <property type="entry name" value="POTASSIUM-TRANSPORTING ATPASE KDPC SUBUNIT"/>
    <property type="match status" value="1"/>
</dbReference>
<comment type="function">
    <text evidence="11">Part of the high-affinity ATP-driven potassium transport (or Kdp) system, which catalyzes the hydrolysis of ATP coupled with the electrogenic transport of potassium into the cytoplasm. This subunit acts as a catalytic chaperone that increases the ATP-binding affinity of the ATP-hydrolyzing subunit KdpB by the formation of a transient KdpB/KdpC/ATP ternary complex.</text>
</comment>
<accession>A0ABX1SD88</accession>
<feature type="compositionally biased region" description="Polar residues" evidence="12">
    <location>
        <begin position="92"/>
        <end position="103"/>
    </location>
</feature>
<comment type="subcellular location">
    <subcellularLocation>
        <location evidence="11">Cell membrane</location>
        <topology evidence="11">Single-pass membrane protein</topology>
    </subcellularLocation>
</comment>
<keyword evidence="9 11" id="KW-0406">Ion transport</keyword>
<keyword evidence="2 11" id="KW-1003">Cell membrane</keyword>
<organism evidence="13 14">
    <name type="scientific">Pseudonocardia acidicola</name>
    <dbReference type="NCBI Taxonomy" id="2724939"/>
    <lineage>
        <taxon>Bacteria</taxon>
        <taxon>Bacillati</taxon>
        <taxon>Actinomycetota</taxon>
        <taxon>Actinomycetes</taxon>
        <taxon>Pseudonocardiales</taxon>
        <taxon>Pseudonocardiaceae</taxon>
        <taxon>Pseudonocardia</taxon>
    </lineage>
</organism>